<keyword evidence="4 8" id="KW-0378">Hydrolase</keyword>
<dbReference type="Gene3D" id="3.90.1680.10">
    <property type="entry name" value="SOS response associated peptidase-like"/>
    <property type="match status" value="1"/>
</dbReference>
<evidence type="ECO:0000256" key="3">
    <source>
        <dbReference type="ARBA" id="ARBA00022763"/>
    </source>
</evidence>
<gene>
    <name evidence="9" type="ORF">J1C50_13955</name>
</gene>
<evidence type="ECO:0000313" key="9">
    <source>
        <dbReference type="EMBL" id="MBO0416614.1"/>
    </source>
</evidence>
<dbReference type="EC" id="3.4.-.-" evidence="8"/>
<accession>A0ABS3GPT6</accession>
<organism evidence="9 10">
    <name type="scientific">Chromobacterium haemolyticum</name>
    <dbReference type="NCBI Taxonomy" id="394935"/>
    <lineage>
        <taxon>Bacteria</taxon>
        <taxon>Pseudomonadati</taxon>
        <taxon>Pseudomonadota</taxon>
        <taxon>Betaproteobacteria</taxon>
        <taxon>Neisseriales</taxon>
        <taxon>Chromobacteriaceae</taxon>
        <taxon>Chromobacterium</taxon>
    </lineage>
</organism>
<dbReference type="PANTHER" id="PTHR13604">
    <property type="entry name" value="DC12-RELATED"/>
    <property type="match status" value="1"/>
</dbReference>
<evidence type="ECO:0000256" key="6">
    <source>
        <dbReference type="ARBA" id="ARBA00023125"/>
    </source>
</evidence>
<comment type="similarity">
    <text evidence="1 8">Belongs to the SOS response-associated peptidase family.</text>
</comment>
<dbReference type="Pfam" id="PF02586">
    <property type="entry name" value="SRAP"/>
    <property type="match status" value="1"/>
</dbReference>
<dbReference type="InterPro" id="IPR003738">
    <property type="entry name" value="SRAP"/>
</dbReference>
<keyword evidence="7" id="KW-0456">Lyase</keyword>
<protein>
    <recommendedName>
        <fullName evidence="8">Abasic site processing protein</fullName>
        <ecNumber evidence="8">3.4.-.-</ecNumber>
    </recommendedName>
</protein>
<dbReference type="InterPro" id="IPR036590">
    <property type="entry name" value="SRAP-like"/>
</dbReference>
<dbReference type="PANTHER" id="PTHR13604:SF0">
    <property type="entry name" value="ABASIC SITE PROCESSING PROTEIN HMCES"/>
    <property type="match status" value="1"/>
</dbReference>
<evidence type="ECO:0000256" key="1">
    <source>
        <dbReference type="ARBA" id="ARBA00008136"/>
    </source>
</evidence>
<keyword evidence="3" id="KW-0227">DNA damage</keyword>
<sequence>MCVNFTPPTHRQLLDGFGLDAAGLEWRAETWQDYPAPIITAAGLLMASYGFIPKPHLPAGVRLTTMNARAETIGEKPTYKGAWRRCQLCLVPMQAFFEPCYETGKAVRTRISLANGEPFAVAGMWREWQAPDGGVSHAFTQITINADEHPLMKRMHKPGDEKRSLVILPRELYGDWLACREPELARAMLAPFPAELMCAEPAQRMTGANGEERGNG</sequence>
<proteinExistence type="inferred from homology"/>
<dbReference type="Proteomes" id="UP000664349">
    <property type="component" value="Unassembled WGS sequence"/>
</dbReference>
<evidence type="ECO:0000313" key="10">
    <source>
        <dbReference type="Proteomes" id="UP000664349"/>
    </source>
</evidence>
<keyword evidence="6" id="KW-0238">DNA-binding</keyword>
<evidence type="ECO:0000256" key="2">
    <source>
        <dbReference type="ARBA" id="ARBA00022670"/>
    </source>
</evidence>
<keyword evidence="5" id="KW-0190">Covalent protein-DNA linkage</keyword>
<keyword evidence="2 8" id="KW-0645">Protease</keyword>
<evidence type="ECO:0000256" key="7">
    <source>
        <dbReference type="ARBA" id="ARBA00023239"/>
    </source>
</evidence>
<evidence type="ECO:0000256" key="5">
    <source>
        <dbReference type="ARBA" id="ARBA00023124"/>
    </source>
</evidence>
<dbReference type="EMBL" id="JAFLRD010000010">
    <property type="protein sequence ID" value="MBO0416614.1"/>
    <property type="molecule type" value="Genomic_DNA"/>
</dbReference>
<evidence type="ECO:0000256" key="8">
    <source>
        <dbReference type="RuleBase" id="RU364100"/>
    </source>
</evidence>
<reference evidence="9 10" key="1">
    <citation type="submission" date="2021-03" db="EMBL/GenBank/DDBJ databases">
        <title>First Case of infection caused by Chromobacterium haemolyticum derived from water in China.</title>
        <authorList>
            <person name="Chen J."/>
            <person name="Liu C."/>
        </authorList>
    </citation>
    <scope>NUCLEOTIDE SEQUENCE [LARGE SCALE GENOMIC DNA]</scope>
    <source>
        <strain evidence="9 10">WJ-5</strain>
    </source>
</reference>
<comment type="caution">
    <text evidence="9">The sequence shown here is derived from an EMBL/GenBank/DDBJ whole genome shotgun (WGS) entry which is preliminary data.</text>
</comment>
<evidence type="ECO:0000256" key="4">
    <source>
        <dbReference type="ARBA" id="ARBA00022801"/>
    </source>
</evidence>
<dbReference type="SUPFAM" id="SSF143081">
    <property type="entry name" value="BB1717-like"/>
    <property type="match status" value="1"/>
</dbReference>
<keyword evidence="10" id="KW-1185">Reference proteome</keyword>
<name>A0ABS3GPT6_9NEIS</name>